<accession>B8F1T2</accession>
<dbReference type="RefSeq" id="WP_012622054.1">
    <property type="nucleotide sequence ID" value="NC_011854.1"/>
</dbReference>
<keyword evidence="7" id="KW-0614">Plasmid</keyword>
<dbReference type="InterPro" id="IPR003356">
    <property type="entry name" value="DNA_methylase_A-5"/>
</dbReference>
<protein>
    <recommendedName>
        <fullName evidence="2">site-specific DNA-methyltransferase (adenine-specific)</fullName>
        <ecNumber evidence="2">2.1.1.72</ecNumber>
    </recommendedName>
</protein>
<dbReference type="Proteomes" id="UP000006103">
    <property type="component" value="Plasmid PBr_lp28-9"/>
</dbReference>
<organism evidence="7 8">
    <name type="scientific">Borreliella garinii PBr</name>
    <dbReference type="NCBI Taxonomy" id="498743"/>
    <lineage>
        <taxon>Bacteria</taxon>
        <taxon>Pseudomonadati</taxon>
        <taxon>Spirochaetota</taxon>
        <taxon>Spirochaetia</taxon>
        <taxon>Spirochaetales</taxon>
        <taxon>Borreliaceae</taxon>
        <taxon>Borreliella</taxon>
    </lineage>
</organism>
<evidence type="ECO:0000256" key="4">
    <source>
        <dbReference type="ARBA" id="ARBA00022679"/>
    </source>
</evidence>
<keyword evidence="8" id="KW-1185">Reference proteome</keyword>
<dbReference type="PANTHER" id="PTHR33841:SF1">
    <property type="entry name" value="DNA METHYLTRANSFERASE A"/>
    <property type="match status" value="1"/>
</dbReference>
<dbReference type="InterPro" id="IPR050953">
    <property type="entry name" value="N4_N6_ade-DNA_methylase"/>
</dbReference>
<dbReference type="EMBL" id="CP001310">
    <property type="protein sequence ID" value="ACL34878.1"/>
    <property type="molecule type" value="Genomic_DNA"/>
</dbReference>
<evidence type="ECO:0000313" key="7">
    <source>
        <dbReference type="EMBL" id="ACL34878.1"/>
    </source>
</evidence>
<dbReference type="GO" id="GO:0032259">
    <property type="term" value="P:methylation"/>
    <property type="evidence" value="ECO:0007669"/>
    <property type="project" value="UniProtKB-KW"/>
</dbReference>
<evidence type="ECO:0000256" key="3">
    <source>
        <dbReference type="ARBA" id="ARBA00022603"/>
    </source>
</evidence>
<dbReference type="PANTHER" id="PTHR33841">
    <property type="entry name" value="DNA METHYLTRANSFERASE YEEA-RELATED"/>
    <property type="match status" value="1"/>
</dbReference>
<keyword evidence="4" id="KW-0808">Transferase</keyword>
<dbReference type="AlphaFoldDB" id="B8F1T2"/>
<sequence length="487" mass="56560">MLLLLDVLKEYGVQLKENLREKKPEHSHRVYLKNLFDRIKPDDGSIIQCKPKESKETLRPPDYLIEKTGIIVGYIKVEDPGQDLYKILESPQIKRYKKLSKNILLTNYIEFILIKDGVVTLRESLMDLKDLEKEKIEIDTIKLNKVVGILDNFFLAVAEKIKNIEVLTSLLASRTRILRELIKENLELNLDEENIDNIELKFKKPNILTTTYETLIKAIYRKGFDISEFSDSIAQTITYGLFIAYLNNKSGVSIDFLNIKDFIPTNFYLMQNILKIIENISKKDEFSNINWILKELISTVNNIDSKVVFKQLSFDKLGLTLKDPYLYFYENFLAKYDRSLRSSKGVYYTPKSMVGFIVRSLHEILKKGFKLNNGFANKNEVKVLDFATGTGTFLLEVIKTILDNHIFKNLYGFEYLIAPYVVSHLKLSQYLKDSCNVNFSSKDKRLKIFLTNTIDEKGITEKNGLNSLFYEDLFLSIDKENELVNEV</sequence>
<feature type="domain" description="DNA methylase adenine-specific" evidence="6">
    <location>
        <begin position="328"/>
        <end position="426"/>
    </location>
</feature>
<evidence type="ECO:0000313" key="8">
    <source>
        <dbReference type="Proteomes" id="UP000006103"/>
    </source>
</evidence>
<dbReference type="GO" id="GO:0003677">
    <property type="term" value="F:DNA binding"/>
    <property type="evidence" value="ECO:0007669"/>
    <property type="project" value="InterPro"/>
</dbReference>
<keyword evidence="3 7" id="KW-0489">Methyltransferase</keyword>
<evidence type="ECO:0000256" key="5">
    <source>
        <dbReference type="ARBA" id="ARBA00047942"/>
    </source>
</evidence>
<comment type="similarity">
    <text evidence="1">Belongs to the N(4)/N(6)-methyltransferase family.</text>
</comment>
<proteinExistence type="inferred from homology"/>
<evidence type="ECO:0000259" key="6">
    <source>
        <dbReference type="Pfam" id="PF02384"/>
    </source>
</evidence>
<dbReference type="Pfam" id="PF02384">
    <property type="entry name" value="N6_Mtase"/>
    <property type="match status" value="1"/>
</dbReference>
<evidence type="ECO:0000256" key="2">
    <source>
        <dbReference type="ARBA" id="ARBA00011900"/>
    </source>
</evidence>
<dbReference type="GO" id="GO:0008170">
    <property type="term" value="F:N-methyltransferase activity"/>
    <property type="evidence" value="ECO:0007669"/>
    <property type="project" value="InterPro"/>
</dbReference>
<reference evidence="7 8" key="1">
    <citation type="journal article" date="2011" name="J. Bacteriol.">
        <title>Whole-genome sequences of two Borrelia afzelii and two Borrelia garinii Lyme disease agent isolates.</title>
        <authorList>
            <person name="Casjens S.R."/>
            <person name="Mongodin E.F."/>
            <person name="Qiu W.-G."/>
            <person name="Dunn J.J."/>
            <person name="Luft B.J."/>
            <person name="Fraser-Liggett C.M."/>
            <person name="Schutzer S.E."/>
        </authorList>
    </citation>
    <scope>NUCLEOTIDE SEQUENCE [LARGE SCALE GENOMIC DNA]</scope>
    <source>
        <strain evidence="7 8">PBr</strain>
    </source>
</reference>
<gene>
    <name evidence="7" type="ORF">BGAPBR_F0007</name>
</gene>
<geneLocation type="plasmid" evidence="7 8">
    <name>PBr_lp28-9</name>
</geneLocation>
<dbReference type="InterPro" id="IPR029063">
    <property type="entry name" value="SAM-dependent_MTases_sf"/>
</dbReference>
<name>B8F1T2_BORGR</name>
<dbReference type="EC" id="2.1.1.72" evidence="2"/>
<dbReference type="PRINTS" id="PR00507">
    <property type="entry name" value="N12N6MTFRASE"/>
</dbReference>
<evidence type="ECO:0000256" key="1">
    <source>
        <dbReference type="ARBA" id="ARBA00006594"/>
    </source>
</evidence>
<dbReference type="Gene3D" id="3.40.50.150">
    <property type="entry name" value="Vaccinia Virus protein VP39"/>
    <property type="match status" value="1"/>
</dbReference>
<comment type="catalytic activity">
    <reaction evidence="5">
        <text>a 2'-deoxyadenosine in DNA + S-adenosyl-L-methionine = an N(6)-methyl-2'-deoxyadenosine in DNA + S-adenosyl-L-homocysteine + H(+)</text>
        <dbReference type="Rhea" id="RHEA:15197"/>
        <dbReference type="Rhea" id="RHEA-COMP:12418"/>
        <dbReference type="Rhea" id="RHEA-COMP:12419"/>
        <dbReference type="ChEBI" id="CHEBI:15378"/>
        <dbReference type="ChEBI" id="CHEBI:57856"/>
        <dbReference type="ChEBI" id="CHEBI:59789"/>
        <dbReference type="ChEBI" id="CHEBI:90615"/>
        <dbReference type="ChEBI" id="CHEBI:90616"/>
        <dbReference type="EC" id="2.1.1.72"/>
    </reaction>
</comment>
<dbReference type="GO" id="GO:0009007">
    <property type="term" value="F:site-specific DNA-methyltransferase (adenine-specific) activity"/>
    <property type="evidence" value="ECO:0007669"/>
    <property type="project" value="UniProtKB-EC"/>
</dbReference>
<dbReference type="SUPFAM" id="SSF53335">
    <property type="entry name" value="S-adenosyl-L-methionine-dependent methyltransferases"/>
    <property type="match status" value="1"/>
</dbReference>